<keyword evidence="2 4" id="KW-0067">ATP-binding</keyword>
<dbReference type="CDD" id="cd03263">
    <property type="entry name" value="ABC_subfamily_A"/>
    <property type="match status" value="1"/>
</dbReference>
<dbReference type="Proteomes" id="UP001201020">
    <property type="component" value="Chromosome"/>
</dbReference>
<dbReference type="PANTHER" id="PTHR43038">
    <property type="entry name" value="ATP-BINDING CASSETTE, SUB-FAMILY H, MEMBER 1"/>
    <property type="match status" value="1"/>
</dbReference>
<dbReference type="GO" id="GO:0005524">
    <property type="term" value="F:ATP binding"/>
    <property type="evidence" value="ECO:0007669"/>
    <property type="project" value="UniProtKB-KW"/>
</dbReference>
<evidence type="ECO:0000259" key="3">
    <source>
        <dbReference type="PROSITE" id="PS50893"/>
    </source>
</evidence>
<dbReference type="SMART" id="SM00382">
    <property type="entry name" value="AAA"/>
    <property type="match status" value="1"/>
</dbReference>
<organism evidence="4">
    <name type="scientific">Candidatus Heimdallarchaeum aukensis</name>
    <dbReference type="NCBI Taxonomy" id="2876573"/>
    <lineage>
        <taxon>Archaea</taxon>
        <taxon>Promethearchaeati</taxon>
        <taxon>Candidatus Heimdallarchaeota</taxon>
        <taxon>Candidatus Heimdallarchaeia (ex Rinke et al. 2021) (nom. nud.)</taxon>
        <taxon>Candidatus Heimdallarchaeales</taxon>
        <taxon>Candidatus Heimdallarchaeaceae</taxon>
        <taxon>Candidatus Heimdallarchaeum</taxon>
    </lineage>
</organism>
<dbReference type="PROSITE" id="PS00211">
    <property type="entry name" value="ABC_TRANSPORTER_1"/>
    <property type="match status" value="1"/>
</dbReference>
<dbReference type="PANTHER" id="PTHR43038:SF3">
    <property type="entry name" value="ABC TRANSPORTER G FAMILY MEMBER 20 ISOFORM X1"/>
    <property type="match status" value="1"/>
</dbReference>
<feature type="domain" description="ABC transporter" evidence="3">
    <location>
        <begin position="6"/>
        <end position="238"/>
    </location>
</feature>
<dbReference type="Pfam" id="PF00005">
    <property type="entry name" value="ABC_tran"/>
    <property type="match status" value="1"/>
</dbReference>
<keyword evidence="1" id="KW-0547">Nucleotide-binding</keyword>
<dbReference type="GO" id="GO:0016887">
    <property type="term" value="F:ATP hydrolysis activity"/>
    <property type="evidence" value="ECO:0007669"/>
    <property type="project" value="InterPro"/>
</dbReference>
<protein>
    <submittedName>
        <fullName evidence="4">ABC transporter ATP-binding protein</fullName>
    </submittedName>
</protein>
<dbReference type="InterPro" id="IPR003593">
    <property type="entry name" value="AAA+_ATPase"/>
</dbReference>
<gene>
    <name evidence="4" type="ORF">K9W45_02650</name>
</gene>
<name>A0A9Y1BLP9_9ARCH</name>
<sequence length="248" mass="28290">MDNYIIEVKDLVKVYKTGNIKAVDNLNLQIKRGEIYALIGANGSGKTTTINVLTGALYPTSGKVRILDYAIPKDRKKTANFIGIAPQEYSLYNELTLEENVRFFSLLYGQSKSEFRERLDHLLTILSLHEKRKTVVKNLSGGMKRRVSIACALIHDPVLLFFDEATVGIDPVQRKFFWDYFRSLVKEQEKTIILTSHVMDEAERADRIGLMRKGKLIEEGIPSELKEKYHTSTIEEIFIKLSDVGESE</sequence>
<dbReference type="SUPFAM" id="SSF52540">
    <property type="entry name" value="P-loop containing nucleoside triphosphate hydrolases"/>
    <property type="match status" value="1"/>
</dbReference>
<dbReference type="InterPro" id="IPR027417">
    <property type="entry name" value="P-loop_NTPase"/>
</dbReference>
<dbReference type="InterPro" id="IPR003439">
    <property type="entry name" value="ABC_transporter-like_ATP-bd"/>
</dbReference>
<dbReference type="EMBL" id="CP084166">
    <property type="protein sequence ID" value="UJG41371.1"/>
    <property type="molecule type" value="Genomic_DNA"/>
</dbReference>
<dbReference type="InterPro" id="IPR017871">
    <property type="entry name" value="ABC_transporter-like_CS"/>
</dbReference>
<evidence type="ECO:0000256" key="2">
    <source>
        <dbReference type="ARBA" id="ARBA00022840"/>
    </source>
</evidence>
<proteinExistence type="predicted"/>
<evidence type="ECO:0000256" key="1">
    <source>
        <dbReference type="ARBA" id="ARBA00022741"/>
    </source>
</evidence>
<dbReference type="Gene3D" id="3.40.50.300">
    <property type="entry name" value="P-loop containing nucleotide triphosphate hydrolases"/>
    <property type="match status" value="1"/>
</dbReference>
<reference evidence="4" key="1">
    <citation type="journal article" date="2022" name="Nat. Microbiol.">
        <title>Unique mobile elements and scalable gene flow at the prokaryote-eukaryote boundary revealed by circularized Asgard archaea genomes.</title>
        <authorList>
            <person name="Wu F."/>
            <person name="Speth D.R."/>
            <person name="Philosof A."/>
            <person name="Cremiere A."/>
            <person name="Narayanan A."/>
            <person name="Barco R.A."/>
            <person name="Connon S.A."/>
            <person name="Amend J.P."/>
            <person name="Antoshechkin I.A."/>
            <person name="Orphan V.J."/>
        </authorList>
    </citation>
    <scope>NUCLEOTIDE SEQUENCE</scope>
    <source>
        <strain evidence="4">PM71</strain>
    </source>
</reference>
<accession>A0A9Y1BLP9</accession>
<dbReference type="AlphaFoldDB" id="A0A9Y1BLP9"/>
<dbReference type="PROSITE" id="PS50893">
    <property type="entry name" value="ABC_TRANSPORTER_2"/>
    <property type="match status" value="1"/>
</dbReference>
<evidence type="ECO:0000313" key="4">
    <source>
        <dbReference type="EMBL" id="UJG41371.1"/>
    </source>
</evidence>